<name>A0A918JTT2_9FLAO</name>
<dbReference type="Proteomes" id="UP000601108">
    <property type="component" value="Unassembled WGS sequence"/>
</dbReference>
<organism evidence="1 2">
    <name type="scientific">Aquimarina muelleri</name>
    <dbReference type="NCBI Taxonomy" id="279356"/>
    <lineage>
        <taxon>Bacteria</taxon>
        <taxon>Pseudomonadati</taxon>
        <taxon>Bacteroidota</taxon>
        <taxon>Flavobacteriia</taxon>
        <taxon>Flavobacteriales</taxon>
        <taxon>Flavobacteriaceae</taxon>
        <taxon>Aquimarina</taxon>
    </lineage>
</organism>
<gene>
    <name evidence="1" type="ORF">GCM10007384_13260</name>
</gene>
<evidence type="ECO:0000313" key="1">
    <source>
        <dbReference type="EMBL" id="GGX12806.1"/>
    </source>
</evidence>
<dbReference type="EMBL" id="BMWS01000006">
    <property type="protein sequence ID" value="GGX12806.1"/>
    <property type="molecule type" value="Genomic_DNA"/>
</dbReference>
<sequence length="85" mass="9802">MLDSDSKYNQLSKEDQILVQQKIVELSRILSAEEVIAEVLKNINPVVEVKKEKGIIIIGKGTYDRIMTMVKKINLKKYWNAKNKP</sequence>
<evidence type="ECO:0000313" key="2">
    <source>
        <dbReference type="Proteomes" id="UP000601108"/>
    </source>
</evidence>
<protein>
    <submittedName>
        <fullName evidence="1">Uncharacterized protein</fullName>
    </submittedName>
</protein>
<accession>A0A918JTT2</accession>
<comment type="caution">
    <text evidence="1">The sequence shown here is derived from an EMBL/GenBank/DDBJ whole genome shotgun (WGS) entry which is preliminary data.</text>
</comment>
<proteinExistence type="predicted"/>
<dbReference type="AlphaFoldDB" id="A0A918JTT2"/>
<dbReference type="RefSeq" id="WP_027411538.1">
    <property type="nucleotide sequence ID" value="NZ_BMWS01000006.1"/>
</dbReference>
<reference evidence="1 2" key="1">
    <citation type="journal article" date="2014" name="Int. J. Syst. Evol. Microbiol.">
        <title>Complete genome sequence of Corynebacterium casei LMG S-19264T (=DSM 44701T), isolated from a smear-ripened cheese.</title>
        <authorList>
            <consortium name="US DOE Joint Genome Institute (JGI-PGF)"/>
            <person name="Walter F."/>
            <person name="Albersmeier A."/>
            <person name="Kalinowski J."/>
            <person name="Ruckert C."/>
        </authorList>
    </citation>
    <scope>NUCLEOTIDE SEQUENCE [LARGE SCALE GENOMIC DNA]</scope>
    <source>
        <strain evidence="1 2">KCTC 12285</strain>
    </source>
</reference>
<keyword evidence="2" id="KW-1185">Reference proteome</keyword>